<evidence type="ECO:0000313" key="2">
    <source>
        <dbReference type="EMBL" id="MEB3345582.1"/>
    </source>
</evidence>
<dbReference type="RefSeq" id="WP_324179614.1">
    <property type="nucleotide sequence ID" value="NZ_BAABAW010000021.1"/>
</dbReference>
<dbReference type="EMBL" id="JAYKLX010000004">
    <property type="protein sequence ID" value="MEB3345582.1"/>
    <property type="molecule type" value="Genomic_DNA"/>
</dbReference>
<feature type="transmembrane region" description="Helical" evidence="1">
    <location>
        <begin position="16"/>
        <end position="35"/>
    </location>
</feature>
<comment type="caution">
    <text evidence="2">The sequence shown here is derived from an EMBL/GenBank/DDBJ whole genome shotgun (WGS) entry which is preliminary data.</text>
</comment>
<keyword evidence="3" id="KW-1185">Reference proteome</keyword>
<evidence type="ECO:0000256" key="1">
    <source>
        <dbReference type="SAM" id="Phobius"/>
    </source>
</evidence>
<keyword evidence="1" id="KW-0812">Transmembrane</keyword>
<organism evidence="2 3">
    <name type="scientific">Aquimarina gracilis</name>
    <dbReference type="NCBI Taxonomy" id="874422"/>
    <lineage>
        <taxon>Bacteria</taxon>
        <taxon>Pseudomonadati</taxon>
        <taxon>Bacteroidota</taxon>
        <taxon>Flavobacteriia</taxon>
        <taxon>Flavobacteriales</taxon>
        <taxon>Flavobacteriaceae</taxon>
        <taxon>Aquimarina</taxon>
    </lineage>
</organism>
<dbReference type="Proteomes" id="UP001327027">
    <property type="component" value="Unassembled WGS sequence"/>
</dbReference>
<protein>
    <submittedName>
        <fullName evidence="2">Uncharacterized protein</fullName>
    </submittedName>
</protein>
<keyword evidence="1" id="KW-0472">Membrane</keyword>
<evidence type="ECO:0000313" key="3">
    <source>
        <dbReference type="Proteomes" id="UP001327027"/>
    </source>
</evidence>
<sequence>MKSSGNIDSSSKKRSYYIYIGFFIIAILSMVIVVWKMGMLE</sequence>
<accession>A0ABU5ZU31</accession>
<keyword evidence="1" id="KW-1133">Transmembrane helix</keyword>
<reference evidence="2 3" key="1">
    <citation type="journal article" date="2013" name="Int. J. Syst. Evol. Microbiol.">
        <title>Aquimarina gracilis sp. nov., isolated from the gut microflora of a mussel, Mytilus coruscus, and emended description of Aquimarina spongiae.</title>
        <authorList>
            <person name="Park S.C."/>
            <person name="Choe H.N."/>
            <person name="Baik K.S."/>
            <person name="Seong C.N."/>
        </authorList>
    </citation>
    <scope>NUCLEOTIDE SEQUENCE [LARGE SCALE GENOMIC DNA]</scope>
    <source>
        <strain evidence="2 3">PSC32</strain>
    </source>
</reference>
<gene>
    <name evidence="2" type="ORF">U6A24_08935</name>
</gene>
<proteinExistence type="predicted"/>
<name>A0ABU5ZU31_9FLAO</name>